<dbReference type="Proteomes" id="UP001321861">
    <property type="component" value="Chromosome"/>
</dbReference>
<dbReference type="AlphaFoldDB" id="A0AAU9DRM7"/>
<gene>
    <name evidence="1" type="ORF">XA3_02740</name>
</gene>
<reference evidence="1 2" key="1">
    <citation type="journal article" date="2023" name="Microbiol. Spectr.">
        <title>Symbiosis of Carpenter Bees with Uncharacterized Lactic Acid Bacteria Showing NAD Auxotrophy.</title>
        <authorList>
            <person name="Kawasaki S."/>
            <person name="Ozawa K."/>
            <person name="Mori T."/>
            <person name="Yamamoto A."/>
            <person name="Ito M."/>
            <person name="Ohkuma M."/>
            <person name="Sakamoto M."/>
            <person name="Matsutani M."/>
        </authorList>
    </citation>
    <scope>NUCLEOTIDE SEQUENCE [LARGE SCALE GENOMIC DNA]</scope>
    <source>
        <strain evidence="1 2">XA3</strain>
    </source>
</reference>
<dbReference type="SUPFAM" id="SSF46955">
    <property type="entry name" value="Putative DNA-binding domain"/>
    <property type="match status" value="1"/>
</dbReference>
<sequence length="96" mass="11121">MELIELIQTLKFAGLNLNEVQKVLKLIQAPISPSCRDETIDFLQQKKSHFQKSANFYLKMEQTTEDILKAVEKEEAQKIDSLIWELREDKALDVNG</sequence>
<keyword evidence="2" id="KW-1185">Reference proteome</keyword>
<dbReference type="InterPro" id="IPR009061">
    <property type="entry name" value="DNA-bd_dom_put_sf"/>
</dbReference>
<accession>A0AAU9DRM7</accession>
<dbReference type="KEGG" id="xap:XA3_02740"/>
<organism evidence="1 2">
    <name type="scientific">Xylocopilactobacillus apicola</name>
    <dbReference type="NCBI Taxonomy" id="2932184"/>
    <lineage>
        <taxon>Bacteria</taxon>
        <taxon>Bacillati</taxon>
        <taxon>Bacillota</taxon>
        <taxon>Bacilli</taxon>
        <taxon>Lactobacillales</taxon>
        <taxon>Lactobacillaceae</taxon>
        <taxon>Xylocopilactobacillus</taxon>
    </lineage>
</organism>
<dbReference type="EMBL" id="AP026802">
    <property type="protein sequence ID" value="BDR57833.1"/>
    <property type="molecule type" value="Genomic_DNA"/>
</dbReference>
<name>A0AAU9DRM7_9LACO</name>
<protein>
    <submittedName>
        <fullName evidence="1">Uncharacterized protein</fullName>
    </submittedName>
</protein>
<evidence type="ECO:0000313" key="2">
    <source>
        <dbReference type="Proteomes" id="UP001321861"/>
    </source>
</evidence>
<proteinExistence type="predicted"/>
<evidence type="ECO:0000313" key="1">
    <source>
        <dbReference type="EMBL" id="BDR57833.1"/>
    </source>
</evidence>